<sequence length="116" mass="12847">MAKFENSSSRCVYDIVVSDDLCTYQCDPQKKCHSAMWPIDANFSRGQMGDKRRYQKVGHMCVGARGRYRISKITAGGPSVRANADNDKLSDYDETDTPVTCRARATDSCPIDNAVG</sequence>
<proteinExistence type="predicted"/>
<dbReference type="AlphaFoldDB" id="A0A4C1YIK6"/>
<evidence type="ECO:0000313" key="1">
    <source>
        <dbReference type="EMBL" id="GBP76016.1"/>
    </source>
</evidence>
<name>A0A4C1YIK6_EUMVA</name>
<accession>A0A4C1YIK6</accession>
<evidence type="ECO:0000313" key="2">
    <source>
        <dbReference type="Proteomes" id="UP000299102"/>
    </source>
</evidence>
<comment type="caution">
    <text evidence="1">The sequence shown here is derived from an EMBL/GenBank/DDBJ whole genome shotgun (WGS) entry which is preliminary data.</text>
</comment>
<reference evidence="1 2" key="1">
    <citation type="journal article" date="2019" name="Commun. Biol.">
        <title>The bagworm genome reveals a unique fibroin gene that provides high tensile strength.</title>
        <authorList>
            <person name="Kono N."/>
            <person name="Nakamura H."/>
            <person name="Ohtoshi R."/>
            <person name="Tomita M."/>
            <person name="Numata K."/>
            <person name="Arakawa K."/>
        </authorList>
    </citation>
    <scope>NUCLEOTIDE SEQUENCE [LARGE SCALE GENOMIC DNA]</scope>
</reference>
<dbReference type="Proteomes" id="UP000299102">
    <property type="component" value="Unassembled WGS sequence"/>
</dbReference>
<keyword evidence="2" id="KW-1185">Reference proteome</keyword>
<protein>
    <submittedName>
        <fullName evidence="1">Uncharacterized protein</fullName>
    </submittedName>
</protein>
<dbReference type="EMBL" id="BGZK01001272">
    <property type="protein sequence ID" value="GBP76016.1"/>
    <property type="molecule type" value="Genomic_DNA"/>
</dbReference>
<gene>
    <name evidence="1" type="ORF">EVAR_51880_1</name>
</gene>
<organism evidence="1 2">
    <name type="scientific">Eumeta variegata</name>
    <name type="common">Bagworm moth</name>
    <name type="synonym">Eumeta japonica</name>
    <dbReference type="NCBI Taxonomy" id="151549"/>
    <lineage>
        <taxon>Eukaryota</taxon>
        <taxon>Metazoa</taxon>
        <taxon>Ecdysozoa</taxon>
        <taxon>Arthropoda</taxon>
        <taxon>Hexapoda</taxon>
        <taxon>Insecta</taxon>
        <taxon>Pterygota</taxon>
        <taxon>Neoptera</taxon>
        <taxon>Endopterygota</taxon>
        <taxon>Lepidoptera</taxon>
        <taxon>Glossata</taxon>
        <taxon>Ditrysia</taxon>
        <taxon>Tineoidea</taxon>
        <taxon>Psychidae</taxon>
        <taxon>Oiketicinae</taxon>
        <taxon>Eumeta</taxon>
    </lineage>
</organism>